<feature type="region of interest" description="Disordered" evidence="1">
    <location>
        <begin position="253"/>
        <end position="280"/>
    </location>
</feature>
<keyword evidence="3" id="KW-1185">Reference proteome</keyword>
<protein>
    <submittedName>
        <fullName evidence="2">Uncharacterized protein</fullName>
    </submittedName>
</protein>
<accession>A0A024GGH5</accession>
<reference evidence="2 3" key="1">
    <citation type="submission" date="2012-05" db="EMBL/GenBank/DDBJ databases">
        <title>Recombination and specialization in a pathogen metapopulation.</title>
        <authorList>
            <person name="Gardiner A."/>
            <person name="Kemen E."/>
            <person name="Schultz-Larsen T."/>
            <person name="MacLean D."/>
            <person name="Van Oosterhout C."/>
            <person name="Jones J.D.G."/>
        </authorList>
    </citation>
    <scope>NUCLEOTIDE SEQUENCE [LARGE SCALE GENOMIC DNA]</scope>
    <source>
        <strain evidence="2 3">Ac Nc2</strain>
    </source>
</reference>
<evidence type="ECO:0000313" key="2">
    <source>
        <dbReference type="EMBL" id="CCI45645.1"/>
    </source>
</evidence>
<feature type="region of interest" description="Disordered" evidence="1">
    <location>
        <begin position="1"/>
        <end position="25"/>
    </location>
</feature>
<feature type="compositionally biased region" description="Basic and acidic residues" evidence="1">
    <location>
        <begin position="501"/>
        <end position="522"/>
    </location>
</feature>
<dbReference type="EMBL" id="CAIX01000103">
    <property type="protein sequence ID" value="CCI45645.1"/>
    <property type="molecule type" value="Genomic_DNA"/>
</dbReference>
<evidence type="ECO:0000256" key="1">
    <source>
        <dbReference type="SAM" id="MobiDB-lite"/>
    </source>
</evidence>
<gene>
    <name evidence="2" type="ORF">BN9_065420</name>
</gene>
<sequence length="745" mass="82764">MTRHEDMFIGDNSVESAKGEAESLSEERQIINEIIETLEIGCRTGGGDHLCDYEARHTEELYPGNREQISIDSEAVVTSDRLLNVEVFEPAALNREERVLYSSKAEDEQRSDEHESLLIDFDEELIQSENLENLRECIERGRQDELIACSAFAFGSEEGWIAEAHRSGNLNDDSEQIRELPAEDERAFDAYAFNADCEFEESQNVKTFSPGESDLTHSHSEDLKEVILDNAYVQDDCDDFGDFEQCSSFKDSDEFGSYDRSSSSIPPFGEFQEEDSLPNRDLDTKNQAKWEQFYASLPYIHNHLDELISTEKVQVKSGSASELKTFEVSEIQESLICPPTITKIFKSRLDIIWSSQATENVSDVSASYLRLLHLILLDKIQDALKYKQDGSTVLTADTEAHMVYLNIAQSAQDLLNQQGASTKDLLEEIRVVEEAATRLQFLLFEQTMHEGIMRIAKDAALSAEAKIAEQFAQQQSTSRPSSVLLAPFHSTRQLLSRGQLHTKESGDEKSNSTCAIDKRTNSTDHLTQTPTGVCVKNGSQFMSPGTEIMGNGREDEHSNVTSTEEQSEDESDGSSLSSTGSRSRNQFSKDSAPYSSSTTSNTTSSGCNGSSTHTGSGGLMRKLASSLLSSATHSSVLHERARRRCVSLRAMTLSGSDPKICTIEIDLDAINGGFDEVKWKCAGFLYDFEEVAHIAPSQIKVWAYPSQQLLTAKSEKSLLSKFFKSHAVWTIDIGASSQCMDGVIQ</sequence>
<dbReference type="Proteomes" id="UP000053237">
    <property type="component" value="Unassembled WGS sequence"/>
</dbReference>
<proteinExistence type="predicted"/>
<feature type="compositionally biased region" description="Low complexity" evidence="1">
    <location>
        <begin position="595"/>
        <end position="614"/>
    </location>
</feature>
<dbReference type="InParanoid" id="A0A024GGH5"/>
<feature type="compositionally biased region" description="Polar residues" evidence="1">
    <location>
        <begin position="523"/>
        <end position="543"/>
    </location>
</feature>
<feature type="compositionally biased region" description="Low complexity" evidence="1">
    <location>
        <begin position="573"/>
        <end position="584"/>
    </location>
</feature>
<dbReference type="AlphaFoldDB" id="A0A024GGH5"/>
<evidence type="ECO:0000313" key="3">
    <source>
        <dbReference type="Proteomes" id="UP000053237"/>
    </source>
</evidence>
<organism evidence="2 3">
    <name type="scientific">Albugo candida</name>
    <dbReference type="NCBI Taxonomy" id="65357"/>
    <lineage>
        <taxon>Eukaryota</taxon>
        <taxon>Sar</taxon>
        <taxon>Stramenopiles</taxon>
        <taxon>Oomycota</taxon>
        <taxon>Peronosporomycetes</taxon>
        <taxon>Albuginales</taxon>
        <taxon>Albuginaceae</taxon>
        <taxon>Albugo</taxon>
    </lineage>
</organism>
<dbReference type="OrthoDB" id="128928at2759"/>
<feature type="region of interest" description="Disordered" evidence="1">
    <location>
        <begin position="497"/>
        <end position="615"/>
    </location>
</feature>
<comment type="caution">
    <text evidence="2">The sequence shown here is derived from an EMBL/GenBank/DDBJ whole genome shotgun (WGS) entry which is preliminary data.</text>
</comment>
<name>A0A024GGH5_9STRA</name>
<dbReference type="STRING" id="65357.A0A024GGH5"/>